<evidence type="ECO:0000313" key="2">
    <source>
        <dbReference type="Proteomes" id="UP000639403"/>
    </source>
</evidence>
<sequence length="13" mass="1565">MLGAFDWVSPKQW</sequence>
<comment type="caution">
    <text evidence="1">The sequence shown here is derived from an EMBL/GenBank/DDBJ whole genome shotgun (WGS) entry which is preliminary data.</text>
</comment>
<dbReference type="EMBL" id="JADOXO010000058">
    <property type="protein sequence ID" value="KAF9816387.1"/>
    <property type="molecule type" value="Genomic_DNA"/>
</dbReference>
<reference evidence="1" key="2">
    <citation type="journal article" name="Front. Microbiol.">
        <title>Degradative Capacity of Two Strains of Rhodonia placenta: From Phenotype to Genotype.</title>
        <authorList>
            <person name="Kolle M."/>
            <person name="Horta M.A.C."/>
            <person name="Nowrousian M."/>
            <person name="Ohm R.A."/>
            <person name="Benz J.P."/>
            <person name="Pilgard A."/>
        </authorList>
    </citation>
    <scope>NUCLEOTIDE SEQUENCE</scope>
    <source>
        <strain evidence="1">FPRL280</strain>
    </source>
</reference>
<name>A0A8H7P4E8_9APHY</name>
<protein>
    <submittedName>
        <fullName evidence="1">Uncharacterized protein</fullName>
    </submittedName>
</protein>
<proteinExistence type="predicted"/>
<accession>A0A8H7P4E8</accession>
<reference evidence="1" key="1">
    <citation type="submission" date="2020-11" db="EMBL/GenBank/DDBJ databases">
        <authorList>
            <person name="Koelle M."/>
            <person name="Horta M.A.C."/>
            <person name="Nowrousian M."/>
            <person name="Ohm R.A."/>
            <person name="Benz P."/>
            <person name="Pilgard A."/>
        </authorList>
    </citation>
    <scope>NUCLEOTIDE SEQUENCE</scope>
    <source>
        <strain evidence="1">FPRL280</strain>
    </source>
</reference>
<gene>
    <name evidence="1" type="ORF">IEO21_04140</name>
</gene>
<evidence type="ECO:0000313" key="1">
    <source>
        <dbReference type="EMBL" id="KAF9816387.1"/>
    </source>
</evidence>
<organism evidence="1 2">
    <name type="scientific">Rhodonia placenta</name>
    <dbReference type="NCBI Taxonomy" id="104341"/>
    <lineage>
        <taxon>Eukaryota</taxon>
        <taxon>Fungi</taxon>
        <taxon>Dikarya</taxon>
        <taxon>Basidiomycota</taxon>
        <taxon>Agaricomycotina</taxon>
        <taxon>Agaricomycetes</taxon>
        <taxon>Polyporales</taxon>
        <taxon>Adustoporiaceae</taxon>
        <taxon>Rhodonia</taxon>
    </lineage>
</organism>
<dbReference type="Proteomes" id="UP000639403">
    <property type="component" value="Unassembled WGS sequence"/>
</dbReference>